<sequence>MRRVIKLFLVLLTLLLALWLIWGFLPLGNDSRIFLSLFCLVLAVAWGWRYRREARTEQQPIDEKSLPPEQFAGAVVLVCGASDRLFPAGQAFRETRQGWYIAVSQPEELERLADSFAAARPALIARLSILLAVIPEQWQDADAFNQQLLRWQRAIANSRQAFSGLPPIWCSVWLNAIQDPTENGCCWYSLTHNHESLQVQDNAAVAQAYISWCQQRGAETELPRLSSSLWLQALFSWLNSRVLEVLAIRNHDTPALRPCMLAICTTPVSAVADNLWQQHIAAVTTLPVRPDSQNVPTLPLPDALLAHLPHRHGVSVAMQSWRLAGLLIGIFLLLAMLASWINNQRLIQNVSDHLAIYQRLTGTPAGPKVQAQKQLQRDAGLLDGWQRDGVPIRYSLGLYQGMRLIAPLRASINDWAPPQPVPVINKIVQGPTTLRLDSLSLFDSGKSALKSGSEKVLINALVGIKAKPGWLIVVSGHTDNTGNALLNQTLSIQRAAAVRDWMLSTSDVSESCFAVQGHGASRPIATNDTAAGRALNRRVEISLVPQADACQAAETLPASGVDAGITPSKEN</sequence>
<evidence type="ECO:0000313" key="6">
    <source>
        <dbReference type="EMBL" id="QGU89192.1"/>
    </source>
</evidence>
<feature type="transmembrane region" description="Helical" evidence="4">
    <location>
        <begin position="321"/>
        <end position="341"/>
    </location>
</feature>
<dbReference type="InterPro" id="IPR036737">
    <property type="entry name" value="OmpA-like_sf"/>
</dbReference>
<evidence type="ECO:0000256" key="3">
    <source>
        <dbReference type="PROSITE-ProRule" id="PRU00473"/>
    </source>
</evidence>
<dbReference type="RefSeq" id="WP_156288035.1">
    <property type="nucleotide sequence ID" value="NZ_CP046509.1"/>
</dbReference>
<dbReference type="CDD" id="cd07185">
    <property type="entry name" value="OmpA_C-like"/>
    <property type="match status" value="1"/>
</dbReference>
<dbReference type="SUPFAM" id="SSF103088">
    <property type="entry name" value="OmpA-like"/>
    <property type="match status" value="1"/>
</dbReference>
<proteinExistence type="predicted"/>
<dbReference type="Gene3D" id="3.30.1330.60">
    <property type="entry name" value="OmpA-like domain"/>
    <property type="match status" value="1"/>
</dbReference>
<dbReference type="InterPro" id="IPR006664">
    <property type="entry name" value="OMP_bac"/>
</dbReference>
<keyword evidence="4" id="KW-0812">Transmembrane</keyword>
<dbReference type="Proteomes" id="UP000424752">
    <property type="component" value="Chromosome"/>
</dbReference>
<dbReference type="AlphaFoldDB" id="A0A6I6EX43"/>
<dbReference type="Pfam" id="PF00691">
    <property type="entry name" value="OmpA"/>
    <property type="match status" value="1"/>
</dbReference>
<evidence type="ECO:0000256" key="4">
    <source>
        <dbReference type="SAM" id="Phobius"/>
    </source>
</evidence>
<accession>A0A6I6EX43</accession>
<comment type="subcellular location">
    <subcellularLocation>
        <location evidence="1">Cell outer membrane</location>
    </subcellularLocation>
</comment>
<feature type="domain" description="OmpA-like" evidence="5">
    <location>
        <begin position="429"/>
        <end position="547"/>
    </location>
</feature>
<dbReference type="PROSITE" id="PS51123">
    <property type="entry name" value="OMPA_2"/>
    <property type="match status" value="1"/>
</dbReference>
<dbReference type="GO" id="GO:0009279">
    <property type="term" value="C:cell outer membrane"/>
    <property type="evidence" value="ECO:0007669"/>
    <property type="project" value="UniProtKB-SubCell"/>
</dbReference>
<gene>
    <name evidence="6" type="ORF">GN242_19080</name>
</gene>
<name>A0A6I6EX43_9GAMM</name>
<reference evidence="6 7" key="1">
    <citation type="submission" date="2019-12" db="EMBL/GenBank/DDBJ databases">
        <title>Erwinia sp. nov., isolated from droppings of birds in the Qinghai-Tiebt plateau of China.</title>
        <authorList>
            <person name="Ge Y."/>
        </authorList>
    </citation>
    <scope>NUCLEOTIDE SEQUENCE [LARGE SCALE GENOMIC DNA]</scope>
    <source>
        <strain evidence="6 7">J780</strain>
    </source>
</reference>
<dbReference type="PRINTS" id="PR01021">
    <property type="entry name" value="OMPADOMAIN"/>
</dbReference>
<keyword evidence="4" id="KW-1133">Transmembrane helix</keyword>
<dbReference type="PANTHER" id="PTHR30329">
    <property type="entry name" value="STATOR ELEMENT OF FLAGELLAR MOTOR COMPLEX"/>
    <property type="match status" value="1"/>
</dbReference>
<dbReference type="InterPro" id="IPR006665">
    <property type="entry name" value="OmpA-like"/>
</dbReference>
<dbReference type="PANTHER" id="PTHR30329:SF20">
    <property type="entry name" value="EXPORTED PROTEIN"/>
    <property type="match status" value="1"/>
</dbReference>
<evidence type="ECO:0000313" key="7">
    <source>
        <dbReference type="Proteomes" id="UP000424752"/>
    </source>
</evidence>
<evidence type="ECO:0000256" key="2">
    <source>
        <dbReference type="ARBA" id="ARBA00023136"/>
    </source>
</evidence>
<evidence type="ECO:0000256" key="1">
    <source>
        <dbReference type="ARBA" id="ARBA00004442"/>
    </source>
</evidence>
<protein>
    <submittedName>
        <fullName evidence="6">OmpA family protein</fullName>
    </submittedName>
</protein>
<dbReference type="EMBL" id="CP046509">
    <property type="protein sequence ID" value="QGU89192.1"/>
    <property type="molecule type" value="Genomic_DNA"/>
</dbReference>
<dbReference type="KEGG" id="erwi:GN242_19080"/>
<keyword evidence="2 3" id="KW-0472">Membrane</keyword>
<organism evidence="6 7">
    <name type="scientific">Erwinia sorbitola</name>
    <dbReference type="NCBI Taxonomy" id="2681984"/>
    <lineage>
        <taxon>Bacteria</taxon>
        <taxon>Pseudomonadati</taxon>
        <taxon>Pseudomonadota</taxon>
        <taxon>Gammaproteobacteria</taxon>
        <taxon>Enterobacterales</taxon>
        <taxon>Erwiniaceae</taxon>
        <taxon>Erwinia</taxon>
    </lineage>
</organism>
<feature type="transmembrane region" description="Helical" evidence="4">
    <location>
        <begin position="33"/>
        <end position="50"/>
    </location>
</feature>
<evidence type="ECO:0000259" key="5">
    <source>
        <dbReference type="PROSITE" id="PS51123"/>
    </source>
</evidence>
<dbReference type="InterPro" id="IPR050330">
    <property type="entry name" value="Bact_OuterMem_StrucFunc"/>
</dbReference>